<dbReference type="GO" id="GO:0015074">
    <property type="term" value="P:DNA integration"/>
    <property type="evidence" value="ECO:0007669"/>
    <property type="project" value="InterPro"/>
</dbReference>
<keyword evidence="1" id="KW-0233">DNA recombination</keyword>
<comment type="caution">
    <text evidence="2">The sequence shown here is derived from an EMBL/GenBank/DDBJ whole genome shotgun (WGS) entry which is preliminary data.</text>
</comment>
<dbReference type="RefSeq" id="WP_114433471.1">
    <property type="nucleotide sequence ID" value="NZ_QPJI01000001.1"/>
</dbReference>
<evidence type="ECO:0000313" key="3">
    <source>
        <dbReference type="Proteomes" id="UP000253647"/>
    </source>
</evidence>
<dbReference type="InterPro" id="IPR011010">
    <property type="entry name" value="DNA_brk_join_enz"/>
</dbReference>
<dbReference type="Gene3D" id="1.10.443.10">
    <property type="entry name" value="Intergrase catalytic core"/>
    <property type="match status" value="1"/>
</dbReference>
<dbReference type="SUPFAM" id="SSF56349">
    <property type="entry name" value="DNA breaking-rejoining enzymes"/>
    <property type="match status" value="1"/>
</dbReference>
<gene>
    <name evidence="2" type="ORF">DET61_101219</name>
</gene>
<evidence type="ECO:0000256" key="1">
    <source>
        <dbReference type="ARBA" id="ARBA00023172"/>
    </source>
</evidence>
<organism evidence="2 3">
    <name type="scientific">Marinobacter nauticus</name>
    <name type="common">Marinobacter hydrocarbonoclasticus</name>
    <name type="synonym">Marinobacter aquaeolei</name>
    <dbReference type="NCBI Taxonomy" id="2743"/>
    <lineage>
        <taxon>Bacteria</taxon>
        <taxon>Pseudomonadati</taxon>
        <taxon>Pseudomonadota</taxon>
        <taxon>Gammaproteobacteria</taxon>
        <taxon>Pseudomonadales</taxon>
        <taxon>Marinobacteraceae</taxon>
        <taxon>Marinobacter</taxon>
    </lineage>
</organism>
<protein>
    <submittedName>
        <fullName evidence="2">Uncharacterized protein</fullName>
    </submittedName>
</protein>
<sequence length="769" mass="87923">MVEEVQFTSLFSEIHLPDGRFRTSAYSWLGSDWRANKWMILDPHNPDLDPEWINFDVPAIPGQTFMDLTEVMEDIKRSIAIAVELRTVLKRKKQGVYCNSRSSIRRFGQNLLRIYREILDMGFQGASQLDELHLLELRDRLLYPERISRAYPEKLLKIIEEVGIDALPVKINQNRKFPCHIDKSRLQLMAGIGDWRLSVECRQIVNDVTRELAEKKPEYRWEELDVPDQADFVSKVQARNYGNALKLLHMQSQLLKDDFVFPLQLDPFADESPADFVEGAFARHGHPTRPCRGRTRNMPVRVFLKLMDASVRWVIDYADPLLTLEEQIAIEVNELEGGLGNGRVRRIANARVRELSSESEWVGKPCSPFPLASFRHSRSASDSKYDDDFVAEVKTLLDEGLAASETGARLGISKPSVEFIKRRYINDRDSHSLQTTGVSLNYALYSLLPFCCSVILLAFTAGRESSIGDLRSGCIKRIAGLRYINLYIPKTLRRYEDLPTVELVEKAVGVLERLSASAREKTGSDRLFQFEDLVGDRVKGVRFDNVYPSFFDLIDMPRDEDGGYWKLSEHQFRRFFAIMYFYRYGKDNDSDFESLMYHLRHCDWSMTDRYLTEEEQGRIFREVEEEWLSYVIVTGKPVDQSLQSLMVDVDDVKRSVVDGTMIAREKDAERVLKRVQEDSLVFEFLSFGAVCLGLSPGRAEIAKCAIEIDGEPAPRLHKASESLCSGCPNYVACDSMISSKTSEKSSLTPLACKSPILDAVLLEVEPRDA</sequence>
<evidence type="ECO:0000313" key="2">
    <source>
        <dbReference type="EMBL" id="RCW75224.1"/>
    </source>
</evidence>
<dbReference type="GO" id="GO:0006310">
    <property type="term" value="P:DNA recombination"/>
    <property type="evidence" value="ECO:0007669"/>
    <property type="project" value="UniProtKB-KW"/>
</dbReference>
<proteinExistence type="predicted"/>
<dbReference type="Proteomes" id="UP000253647">
    <property type="component" value="Unassembled WGS sequence"/>
</dbReference>
<dbReference type="GO" id="GO:0003677">
    <property type="term" value="F:DNA binding"/>
    <property type="evidence" value="ECO:0007669"/>
    <property type="project" value="InterPro"/>
</dbReference>
<accession>A0A368YAK3</accession>
<dbReference type="EMBL" id="QPJI01000001">
    <property type="protein sequence ID" value="RCW75224.1"/>
    <property type="molecule type" value="Genomic_DNA"/>
</dbReference>
<name>A0A368YAK3_MARNT</name>
<reference evidence="2 3" key="1">
    <citation type="submission" date="2018-07" db="EMBL/GenBank/DDBJ databases">
        <title>Freshwater and sediment microbial communities from various areas in North America, analyzing microbe dynamics in response to fracking.</title>
        <authorList>
            <person name="Lamendella R."/>
        </authorList>
    </citation>
    <scope>NUCLEOTIDE SEQUENCE [LARGE SCALE GENOMIC DNA]</scope>
    <source>
        <strain evidence="2 3">105B</strain>
    </source>
</reference>
<dbReference type="InterPro" id="IPR013762">
    <property type="entry name" value="Integrase-like_cat_sf"/>
</dbReference>
<dbReference type="AlphaFoldDB" id="A0A368YAK3"/>